<evidence type="ECO:0000313" key="3">
    <source>
        <dbReference type="Proteomes" id="UP000266723"/>
    </source>
</evidence>
<reference evidence="2 3" key="3">
    <citation type="journal article" date="2020" name="BMC Genomics">
        <title>Intraspecific diversification of the crop wild relative Brassica cretica Lam. using demographic model selection.</title>
        <authorList>
            <person name="Kioukis A."/>
            <person name="Michalopoulou V.A."/>
            <person name="Briers L."/>
            <person name="Pirintsos S."/>
            <person name="Studholme D.J."/>
            <person name="Pavlidis P."/>
            <person name="Sarris P.F."/>
        </authorList>
    </citation>
    <scope>NUCLEOTIDE SEQUENCE [LARGE SCALE GENOMIC DNA]</scope>
    <source>
        <strain evidence="3">cv. PFS-1207/04</strain>
        <strain evidence="2">PFS-1207/04</strain>
    </source>
</reference>
<reference evidence="1" key="1">
    <citation type="submission" date="2019-12" db="EMBL/GenBank/DDBJ databases">
        <title>Genome sequencing and annotation of Brassica cretica.</title>
        <authorList>
            <person name="Studholme D.J."/>
            <person name="Sarris P.F."/>
        </authorList>
    </citation>
    <scope>NUCLEOTIDE SEQUENCE</scope>
    <source>
        <strain evidence="1">PFS-102/07</strain>
        <tissue evidence="1">Leaf</tissue>
    </source>
</reference>
<dbReference type="AlphaFoldDB" id="A0A3N6QS32"/>
<accession>A0A3N6QS32</accession>
<reference evidence="2" key="2">
    <citation type="submission" date="2019-12" db="EMBL/GenBank/DDBJ databases">
        <authorList>
            <person name="Studholme D.J."/>
            <person name="Sarris P."/>
        </authorList>
    </citation>
    <scope>NUCLEOTIDE SEQUENCE</scope>
    <source>
        <strain evidence="2">PFS-1207/04</strain>
        <tissue evidence="2">Leaf</tissue>
    </source>
</reference>
<comment type="caution">
    <text evidence="1">The sequence shown here is derived from an EMBL/GenBank/DDBJ whole genome shotgun (WGS) entry which is preliminary data.</text>
</comment>
<dbReference type="EMBL" id="QGKY02001925">
    <property type="protein sequence ID" value="KAF2547024.1"/>
    <property type="molecule type" value="Genomic_DNA"/>
</dbReference>
<dbReference type="EMBL" id="QGKV02000297">
    <property type="protein sequence ID" value="KAF3608868.1"/>
    <property type="molecule type" value="Genomic_DNA"/>
</dbReference>
<organism evidence="1">
    <name type="scientific">Brassica cretica</name>
    <name type="common">Mustard</name>
    <dbReference type="NCBI Taxonomy" id="69181"/>
    <lineage>
        <taxon>Eukaryota</taxon>
        <taxon>Viridiplantae</taxon>
        <taxon>Streptophyta</taxon>
        <taxon>Embryophyta</taxon>
        <taxon>Tracheophyta</taxon>
        <taxon>Spermatophyta</taxon>
        <taxon>Magnoliopsida</taxon>
        <taxon>eudicotyledons</taxon>
        <taxon>Gunneridae</taxon>
        <taxon>Pentapetalae</taxon>
        <taxon>rosids</taxon>
        <taxon>malvids</taxon>
        <taxon>Brassicales</taxon>
        <taxon>Brassicaceae</taxon>
        <taxon>Brassiceae</taxon>
        <taxon>Brassica</taxon>
    </lineage>
</organism>
<dbReference type="Proteomes" id="UP000266723">
    <property type="component" value="Unassembled WGS sequence"/>
</dbReference>
<sequence length="114" mass="12836">MGDVAEERVSTKVPQMDLNQAALGYDQLHGSTFSRDTCVARDQGYASQFYATSRGLYRRYATICTLSLLFPLSQPRQDAEELTTSVPEEDPPSFYVLLPLSSFVTKKMTTRKPF</sequence>
<evidence type="ECO:0000313" key="2">
    <source>
        <dbReference type="EMBL" id="KAF3608868.1"/>
    </source>
</evidence>
<gene>
    <name evidence="2" type="ORF">DY000_02044666</name>
    <name evidence="1" type="ORF">F2Q70_00019571</name>
</gene>
<protein>
    <submittedName>
        <fullName evidence="1">Uncharacterized protein</fullName>
    </submittedName>
</protein>
<evidence type="ECO:0000313" key="1">
    <source>
        <dbReference type="EMBL" id="KAF2547024.1"/>
    </source>
</evidence>
<name>A0A3N6QS32_BRACR</name>
<keyword evidence="3" id="KW-1185">Reference proteome</keyword>
<proteinExistence type="predicted"/>